<evidence type="ECO:0000259" key="2">
    <source>
        <dbReference type="Pfam" id="PF02601"/>
    </source>
</evidence>
<accession>A0ABS1UCD9</accession>
<organism evidence="3 4">
    <name type="scientific">Belnapia arida</name>
    <dbReference type="NCBI Taxonomy" id="2804533"/>
    <lineage>
        <taxon>Bacteria</taxon>
        <taxon>Pseudomonadati</taxon>
        <taxon>Pseudomonadota</taxon>
        <taxon>Alphaproteobacteria</taxon>
        <taxon>Acetobacterales</taxon>
        <taxon>Roseomonadaceae</taxon>
        <taxon>Belnapia</taxon>
    </lineage>
</organism>
<dbReference type="EMBL" id="JAETWB010000052">
    <property type="protein sequence ID" value="MBL6082200.1"/>
    <property type="molecule type" value="Genomic_DNA"/>
</dbReference>
<dbReference type="InterPro" id="IPR003753">
    <property type="entry name" value="Exonuc_VII_L"/>
</dbReference>
<dbReference type="InterPro" id="IPR020579">
    <property type="entry name" value="Exonuc_VII_lsu_C"/>
</dbReference>
<evidence type="ECO:0000313" key="3">
    <source>
        <dbReference type="EMBL" id="MBL6082200.1"/>
    </source>
</evidence>
<evidence type="ECO:0000313" key="4">
    <source>
        <dbReference type="Proteomes" id="UP000660885"/>
    </source>
</evidence>
<reference evidence="3 4" key="1">
    <citation type="submission" date="2021-01" db="EMBL/GenBank/DDBJ databases">
        <title>Belnapia mucosa sp. nov. and Belnapia arida sp. nov., isolated from the Tabernas Desert (Almeria, Spain).</title>
        <authorList>
            <person name="Molina-Menor E."/>
            <person name="Vidal-Verdu A."/>
            <person name="Calonge A."/>
            <person name="Satari L."/>
            <person name="Pereto J."/>
            <person name="Porcar M."/>
        </authorList>
    </citation>
    <scope>NUCLEOTIDE SEQUENCE [LARGE SCALE GENOMIC DNA]</scope>
    <source>
        <strain evidence="3 4">T18</strain>
    </source>
</reference>
<dbReference type="Pfam" id="PF02601">
    <property type="entry name" value="Exonuc_VII_L"/>
    <property type="match status" value="1"/>
</dbReference>
<protein>
    <recommendedName>
        <fullName evidence="2">Exonuclease VII large subunit C-terminal domain-containing protein</fullName>
    </recommendedName>
</protein>
<dbReference type="RefSeq" id="WP_202835412.1">
    <property type="nucleotide sequence ID" value="NZ_JAETWB010000052.1"/>
</dbReference>
<dbReference type="PANTHER" id="PTHR30008">
    <property type="entry name" value="EXODEOXYRIBONUCLEASE 7 LARGE SUBUNIT"/>
    <property type="match status" value="1"/>
</dbReference>
<dbReference type="Proteomes" id="UP000660885">
    <property type="component" value="Unassembled WGS sequence"/>
</dbReference>
<feature type="region of interest" description="Disordered" evidence="1">
    <location>
        <begin position="1"/>
        <end position="27"/>
    </location>
</feature>
<evidence type="ECO:0000256" key="1">
    <source>
        <dbReference type="SAM" id="MobiDB-lite"/>
    </source>
</evidence>
<dbReference type="PANTHER" id="PTHR30008:SF0">
    <property type="entry name" value="EXODEOXYRIBONUCLEASE 7 LARGE SUBUNIT"/>
    <property type="match status" value="1"/>
</dbReference>
<gene>
    <name evidence="3" type="ORF">JMJ56_29930</name>
</gene>
<name>A0ABS1UCD9_9PROT</name>
<keyword evidence="4" id="KW-1185">Reference proteome</keyword>
<proteinExistence type="predicted"/>
<feature type="domain" description="Exonuclease VII large subunit C-terminal" evidence="2">
    <location>
        <begin position="165"/>
        <end position="520"/>
    </location>
</feature>
<comment type="caution">
    <text evidence="3">The sequence shown here is derived from an EMBL/GenBank/DDBJ whole genome shotgun (WGS) entry which is preliminary data.</text>
</comment>
<sequence length="546" mass="57956">MSTYAAGPSKAGSTPQEEGTGADLPNDRANRAVGLKAYLDDVAARVKAVPSAWVRCELLTLKPGDRFVRMEFVEHDVTGKKVAQVNGGCWPGVYRRVTEAFTALGLRLEAGSKVLVKVTSRLDANYGYSVEIEDIDPSYSLGDLKARAEAIRRRLKEEGIWEWNRRLRRPNDFLRVAVISPPGAAGLGDFRSTVDRLTSVGLVEFTFVEAPFQTPDAAARIVTEMRNIYRSHQASPFCALAIIRGGGAAADLAYLVDNKLAEAVCKMPMPVMTGIGHERDRNLIDEVACLPLDTPSKVAEHIRGTVVSAAQAADGAITDMHSQVRLAVAHVERGLAAVGTEIEREARGALVSAERTVRGALDGLKPDARGSLGAASNLVAQAEAAALRAARARRDTAREGLEVARADVARLAGEHLLAHERQVTRAFAAVAAEPPRLLDGTARDVADQVAEVLRHATATVEVVDREVGRVLTLAEALDPGAVLAAGYAVLRGADGAPLPSAALVATAAAIRAEMRDGAIMLQPFGPAPSKAETASYNGVALERNEG</sequence>